<dbReference type="EMBL" id="DVMT01000015">
    <property type="protein sequence ID" value="HIU39953.1"/>
    <property type="molecule type" value="Genomic_DNA"/>
</dbReference>
<dbReference type="InterPro" id="IPR006439">
    <property type="entry name" value="HAD-SF_hydro_IA"/>
</dbReference>
<comment type="caution">
    <text evidence="1">The sequence shown here is derived from an EMBL/GenBank/DDBJ whole genome shotgun (WGS) entry which is preliminary data.</text>
</comment>
<dbReference type="Pfam" id="PF13419">
    <property type="entry name" value="HAD_2"/>
    <property type="match status" value="1"/>
</dbReference>
<dbReference type="GO" id="GO:0016787">
    <property type="term" value="F:hydrolase activity"/>
    <property type="evidence" value="ECO:0007669"/>
    <property type="project" value="UniProtKB-KW"/>
</dbReference>
<dbReference type="InterPro" id="IPR052550">
    <property type="entry name" value="Pyrimidine_5'-ntase_YjjG"/>
</dbReference>
<dbReference type="SUPFAM" id="SSF56784">
    <property type="entry name" value="HAD-like"/>
    <property type="match status" value="1"/>
</dbReference>
<evidence type="ECO:0000313" key="1">
    <source>
        <dbReference type="EMBL" id="HIU39953.1"/>
    </source>
</evidence>
<dbReference type="Proteomes" id="UP000824074">
    <property type="component" value="Unassembled WGS sequence"/>
</dbReference>
<dbReference type="InterPro" id="IPR041492">
    <property type="entry name" value="HAD_2"/>
</dbReference>
<dbReference type="SFLD" id="SFLDS00003">
    <property type="entry name" value="Haloacid_Dehalogenase"/>
    <property type="match status" value="1"/>
</dbReference>
<sequence>MKNYKKYIFDLDYTLLIPDWSKEDDFLRRNIPLEEQEEFFKQKQLILNKYELEFPKYDFKTLSDYFKSYGFSVSEEVIKGWMIHNGKTIKDKVVDGVIELFDYLKTNNKDIVILTSWFSGTQIPRLKRTSLYEYIDKIVAGEDAMKPDLESFELAIGDTNKEDCIMIGDSIKSDKMGALNAGIDYYIVDDEHSIRDLLNMIISNKNQQKKSYFIKKY</sequence>
<dbReference type="Gene3D" id="3.40.50.1000">
    <property type="entry name" value="HAD superfamily/HAD-like"/>
    <property type="match status" value="1"/>
</dbReference>
<dbReference type="NCBIfam" id="TIGR01549">
    <property type="entry name" value="HAD-SF-IA-v1"/>
    <property type="match status" value="1"/>
</dbReference>
<name>A0A9D1IM96_9FIRM</name>
<protein>
    <submittedName>
        <fullName evidence="1">HAD-IA family hydrolase</fullName>
    </submittedName>
</protein>
<dbReference type="PANTHER" id="PTHR47478">
    <property type="match status" value="1"/>
</dbReference>
<dbReference type="InterPro" id="IPR036412">
    <property type="entry name" value="HAD-like_sf"/>
</dbReference>
<dbReference type="InterPro" id="IPR023214">
    <property type="entry name" value="HAD_sf"/>
</dbReference>
<keyword evidence="1" id="KW-0378">Hydrolase</keyword>
<evidence type="ECO:0000313" key="2">
    <source>
        <dbReference type="Proteomes" id="UP000824074"/>
    </source>
</evidence>
<dbReference type="Gene3D" id="1.10.150.520">
    <property type="match status" value="1"/>
</dbReference>
<organism evidence="1 2">
    <name type="scientific">Candidatus Aphodocola excrementigallinarum</name>
    <dbReference type="NCBI Taxonomy" id="2840670"/>
    <lineage>
        <taxon>Bacteria</taxon>
        <taxon>Bacillati</taxon>
        <taxon>Bacillota</taxon>
        <taxon>Bacilli</taxon>
        <taxon>Candidatus Aphodocola</taxon>
    </lineage>
</organism>
<proteinExistence type="predicted"/>
<gene>
    <name evidence="1" type="ORF">IAB68_01445</name>
</gene>
<reference evidence="1" key="1">
    <citation type="submission" date="2020-10" db="EMBL/GenBank/DDBJ databases">
        <authorList>
            <person name="Gilroy R."/>
        </authorList>
    </citation>
    <scope>NUCLEOTIDE SEQUENCE</scope>
    <source>
        <strain evidence="1">CHK193-30670</strain>
    </source>
</reference>
<accession>A0A9D1IM96</accession>
<dbReference type="PANTHER" id="PTHR47478:SF1">
    <property type="entry name" value="PYRIMIDINE 5'-NUCLEOTIDASE YJJG"/>
    <property type="match status" value="1"/>
</dbReference>
<reference evidence="1" key="2">
    <citation type="journal article" date="2021" name="PeerJ">
        <title>Extensive microbial diversity within the chicken gut microbiome revealed by metagenomics and culture.</title>
        <authorList>
            <person name="Gilroy R."/>
            <person name="Ravi A."/>
            <person name="Getino M."/>
            <person name="Pursley I."/>
            <person name="Horton D.L."/>
            <person name="Alikhan N.F."/>
            <person name="Baker D."/>
            <person name="Gharbi K."/>
            <person name="Hall N."/>
            <person name="Watson M."/>
            <person name="Adriaenssens E.M."/>
            <person name="Foster-Nyarko E."/>
            <person name="Jarju S."/>
            <person name="Secka A."/>
            <person name="Antonio M."/>
            <person name="Oren A."/>
            <person name="Chaudhuri R.R."/>
            <person name="La Ragione R."/>
            <person name="Hildebrand F."/>
            <person name="Pallen M.J."/>
        </authorList>
    </citation>
    <scope>NUCLEOTIDE SEQUENCE</scope>
    <source>
        <strain evidence="1">CHK193-30670</strain>
    </source>
</reference>
<dbReference type="AlphaFoldDB" id="A0A9D1IM96"/>
<dbReference type="SFLD" id="SFLDG01129">
    <property type="entry name" value="C1.5:_HAD__Beta-PGM__Phosphata"/>
    <property type="match status" value="1"/>
</dbReference>